<organism evidence="6 7">
    <name type="scientific">Orbilia javanica</name>
    <dbReference type="NCBI Taxonomy" id="47235"/>
    <lineage>
        <taxon>Eukaryota</taxon>
        <taxon>Fungi</taxon>
        <taxon>Dikarya</taxon>
        <taxon>Ascomycota</taxon>
        <taxon>Pezizomycotina</taxon>
        <taxon>Orbiliomycetes</taxon>
        <taxon>Orbiliales</taxon>
        <taxon>Orbiliaceae</taxon>
        <taxon>Orbilia</taxon>
    </lineage>
</organism>
<dbReference type="Proteomes" id="UP001313282">
    <property type="component" value="Unassembled WGS sequence"/>
</dbReference>
<evidence type="ECO:0000256" key="1">
    <source>
        <dbReference type="ARBA" id="ARBA00022723"/>
    </source>
</evidence>
<feature type="domain" description="MYND-type" evidence="5">
    <location>
        <begin position="7"/>
        <end position="45"/>
    </location>
</feature>
<comment type="caution">
    <text evidence="6">The sequence shown here is derived from an EMBL/GenBank/DDBJ whole genome shotgun (WGS) entry which is preliminary data.</text>
</comment>
<reference evidence="6 7" key="1">
    <citation type="submission" date="2019-10" db="EMBL/GenBank/DDBJ databases">
        <authorList>
            <person name="Palmer J.M."/>
        </authorList>
    </citation>
    <scope>NUCLEOTIDE SEQUENCE [LARGE SCALE GENOMIC DNA]</scope>
    <source>
        <strain evidence="6 7">TWF718</strain>
    </source>
</reference>
<dbReference type="GO" id="GO:0008270">
    <property type="term" value="F:zinc ion binding"/>
    <property type="evidence" value="ECO:0007669"/>
    <property type="project" value="UniProtKB-KW"/>
</dbReference>
<dbReference type="GO" id="GO:0000981">
    <property type="term" value="F:DNA-binding transcription factor activity, RNA polymerase II-specific"/>
    <property type="evidence" value="ECO:0007669"/>
    <property type="project" value="TreeGrafter"/>
</dbReference>
<gene>
    <name evidence="6" type="ORF">TWF718_002029</name>
</gene>
<dbReference type="InterPro" id="IPR024119">
    <property type="entry name" value="TF_DEAF-1"/>
</dbReference>
<accession>A0AAN8RHU8</accession>
<dbReference type="EMBL" id="JAVHNR010000001">
    <property type="protein sequence ID" value="KAK6357720.1"/>
    <property type="molecule type" value="Genomic_DNA"/>
</dbReference>
<evidence type="ECO:0000313" key="7">
    <source>
        <dbReference type="Proteomes" id="UP001313282"/>
    </source>
</evidence>
<keyword evidence="1" id="KW-0479">Metal-binding</keyword>
<dbReference type="Pfam" id="PF01753">
    <property type="entry name" value="zf-MYND"/>
    <property type="match status" value="1"/>
</dbReference>
<dbReference type="PANTHER" id="PTHR10237:SF14">
    <property type="entry name" value="MYND-TYPE DOMAIN-CONTAINING PROTEIN"/>
    <property type="match status" value="1"/>
</dbReference>
<dbReference type="PROSITE" id="PS50865">
    <property type="entry name" value="ZF_MYND_2"/>
    <property type="match status" value="1"/>
</dbReference>
<protein>
    <recommendedName>
        <fullName evidence="5">MYND-type domain-containing protein</fullName>
    </recommendedName>
</protein>
<evidence type="ECO:0000256" key="2">
    <source>
        <dbReference type="ARBA" id="ARBA00022771"/>
    </source>
</evidence>
<name>A0AAN8RHU8_9PEZI</name>
<evidence type="ECO:0000256" key="4">
    <source>
        <dbReference type="PROSITE-ProRule" id="PRU00134"/>
    </source>
</evidence>
<sequence>MDSPKSCATCKAGPEGLKNCARCKSVYYCSRDCQKAHWKQHKKVCGKSNPTPSPTGTASLDKPFHLLDAEKWLHNRSETDTFGLLIDTYRLRAEDNYNLEGNVSADNVLGGAKDSSQGFHRFLSLVEAKPHLLPAWWTPEKSQECVKYGLDTGGWYSLKNAPEKGDIIEHYGESTMPMQLRMFGEQVYGTGPGGQPGAMMRKMMMSVEAGQGHGSVFGL</sequence>
<evidence type="ECO:0000259" key="5">
    <source>
        <dbReference type="PROSITE" id="PS50865"/>
    </source>
</evidence>
<proteinExistence type="predicted"/>
<keyword evidence="7" id="KW-1185">Reference proteome</keyword>
<evidence type="ECO:0000313" key="6">
    <source>
        <dbReference type="EMBL" id="KAK6357720.1"/>
    </source>
</evidence>
<dbReference type="SUPFAM" id="SSF144232">
    <property type="entry name" value="HIT/MYND zinc finger-like"/>
    <property type="match status" value="1"/>
</dbReference>
<dbReference type="Gene3D" id="6.10.140.2220">
    <property type="match status" value="1"/>
</dbReference>
<dbReference type="PANTHER" id="PTHR10237">
    <property type="entry name" value="DEFORMED EPIDERMAL AUTOREGULATORY FACTOR 1 HOMOLOG SUPPRESSIN"/>
    <property type="match status" value="1"/>
</dbReference>
<dbReference type="PROSITE" id="PS01360">
    <property type="entry name" value="ZF_MYND_1"/>
    <property type="match status" value="1"/>
</dbReference>
<keyword evidence="3" id="KW-0862">Zinc</keyword>
<dbReference type="InterPro" id="IPR002893">
    <property type="entry name" value="Znf_MYND"/>
</dbReference>
<dbReference type="GO" id="GO:0005634">
    <property type="term" value="C:nucleus"/>
    <property type="evidence" value="ECO:0007669"/>
    <property type="project" value="TreeGrafter"/>
</dbReference>
<evidence type="ECO:0000256" key="3">
    <source>
        <dbReference type="ARBA" id="ARBA00022833"/>
    </source>
</evidence>
<keyword evidence="2 4" id="KW-0863">Zinc-finger</keyword>
<dbReference type="AlphaFoldDB" id="A0AAN8RHU8"/>